<evidence type="ECO:0000313" key="2">
    <source>
        <dbReference type="EMBL" id="MCD2194451.1"/>
    </source>
</evidence>
<comment type="caution">
    <text evidence="2">The sequence shown here is derived from an EMBL/GenBank/DDBJ whole genome shotgun (WGS) entry which is preliminary data.</text>
</comment>
<dbReference type="Gene3D" id="1.10.10.1710">
    <property type="entry name" value="Deoxyribodipyrimidine photolyase-related"/>
    <property type="match status" value="1"/>
</dbReference>
<proteinExistence type="predicted"/>
<dbReference type="Proteomes" id="UP001199469">
    <property type="component" value="Unassembled WGS sequence"/>
</dbReference>
<dbReference type="InterPro" id="IPR014729">
    <property type="entry name" value="Rossmann-like_a/b/a_fold"/>
</dbReference>
<sequence length="518" mass="58043">MTRTAVPEGVVDIYGEAVDAALEGVDPTAPLWCFGDQLGPAVHGLPQHAEREVVLVESSAVLRRRRYHRQKLHLLLSGMRHLDDDLGDRSAYHRTTTYREALEKVGRPVVVHEPTSYAAAEFVDRLRKEGLVAAVLPTTTFARPRTEFAAWAGDASSFTMENFYRDQRQRFDVLMEGDAPVGGTWNLDHDNREQPPKKAGTLGVPEPWWPTEDGIDEQVRADLDAMALDTVGADGPRWFAVTPDEAHQALQRFVEHRLDPFGPFEDAVLSGDPTMAHSLLSVPLNLGVLHPLDAVHAAEQAHHDGTARLSSVEGFVRQILGWREYIWHLYWHFGKGYHRSNQLDARQQLPRWWTELDGDAVTAACLSHTMNEVRDRGWVHHIPRLMILGNHALQRGYRPSALSEWFTTSFVDGFAWVMPPNVVGMSQHADGGKLATKPYASGGAYLNKMTDHCGDCVFDPKVRVGDKACPFTAGYWQFVHRHADLLRGNHRTSRAVATMNRLADLDALLEQEKGRTGF</sequence>
<gene>
    <name evidence="2" type="ORF">LQ327_13830</name>
</gene>
<dbReference type="InterPro" id="IPR052551">
    <property type="entry name" value="UV-DNA_repair_photolyase"/>
</dbReference>
<dbReference type="SUPFAM" id="SSF48173">
    <property type="entry name" value="Cryptochrome/photolyase FAD-binding domain"/>
    <property type="match status" value="1"/>
</dbReference>
<accession>A0ABS8P888</accession>
<dbReference type="RefSeq" id="WP_230734434.1">
    <property type="nucleotide sequence ID" value="NZ_JAJNDB010000002.1"/>
</dbReference>
<feature type="compositionally biased region" description="Basic and acidic residues" evidence="1">
    <location>
        <begin position="187"/>
        <end position="196"/>
    </location>
</feature>
<evidence type="ECO:0000256" key="1">
    <source>
        <dbReference type="SAM" id="MobiDB-lite"/>
    </source>
</evidence>
<evidence type="ECO:0000313" key="3">
    <source>
        <dbReference type="Proteomes" id="UP001199469"/>
    </source>
</evidence>
<dbReference type="EMBL" id="JAJNDB010000002">
    <property type="protein sequence ID" value="MCD2194451.1"/>
    <property type="molecule type" value="Genomic_DNA"/>
</dbReference>
<protein>
    <submittedName>
        <fullName evidence="2">Cryptochrome/photolyase family protein</fullName>
    </submittedName>
</protein>
<dbReference type="Gene3D" id="3.40.50.620">
    <property type="entry name" value="HUPs"/>
    <property type="match status" value="1"/>
</dbReference>
<organism evidence="2 3">
    <name type="scientific">Actinomycetospora endophytica</name>
    <dbReference type="NCBI Taxonomy" id="2291215"/>
    <lineage>
        <taxon>Bacteria</taxon>
        <taxon>Bacillati</taxon>
        <taxon>Actinomycetota</taxon>
        <taxon>Actinomycetes</taxon>
        <taxon>Pseudonocardiales</taxon>
        <taxon>Pseudonocardiaceae</taxon>
        <taxon>Actinomycetospora</taxon>
    </lineage>
</organism>
<dbReference type="PANTHER" id="PTHR38657:SF1">
    <property type="entry name" value="SLR1343 PROTEIN"/>
    <property type="match status" value="1"/>
</dbReference>
<dbReference type="PANTHER" id="PTHR38657">
    <property type="entry name" value="SLR1343 PROTEIN"/>
    <property type="match status" value="1"/>
</dbReference>
<name>A0ABS8P888_9PSEU</name>
<dbReference type="Gene3D" id="1.25.40.80">
    <property type="match status" value="1"/>
</dbReference>
<keyword evidence="3" id="KW-1185">Reference proteome</keyword>
<reference evidence="2 3" key="1">
    <citation type="submission" date="2021-11" db="EMBL/GenBank/DDBJ databases">
        <title>Draft genome sequence of Actinomycetospora sp. SF1 isolated from the rhizosphere soil.</title>
        <authorList>
            <person name="Duangmal K."/>
            <person name="Chantavorakit T."/>
        </authorList>
    </citation>
    <scope>NUCLEOTIDE SEQUENCE [LARGE SCALE GENOMIC DNA]</scope>
    <source>
        <strain evidence="2 3">TBRC 5722</strain>
    </source>
</reference>
<dbReference type="InterPro" id="IPR036134">
    <property type="entry name" value="Crypto/Photolyase_FAD-like_sf"/>
</dbReference>
<dbReference type="InterPro" id="IPR007357">
    <property type="entry name" value="PhrB-like"/>
</dbReference>
<dbReference type="Gene3D" id="1.10.579.10">
    <property type="entry name" value="DNA Cyclobutane Dipyrimidine Photolyase, subunit A, domain 3"/>
    <property type="match status" value="1"/>
</dbReference>
<dbReference type="Pfam" id="PF04244">
    <property type="entry name" value="DPRP"/>
    <property type="match status" value="1"/>
</dbReference>
<feature type="region of interest" description="Disordered" evidence="1">
    <location>
        <begin position="184"/>
        <end position="208"/>
    </location>
</feature>